<evidence type="ECO:0000256" key="1">
    <source>
        <dbReference type="SAM" id="MobiDB-lite"/>
    </source>
</evidence>
<comment type="caution">
    <text evidence="2">The sequence shown here is derived from an EMBL/GenBank/DDBJ whole genome shotgun (WGS) entry which is preliminary data.</text>
</comment>
<dbReference type="EMBL" id="VSRR010009922">
    <property type="protein sequence ID" value="MPC51062.1"/>
    <property type="molecule type" value="Genomic_DNA"/>
</dbReference>
<feature type="compositionally biased region" description="Basic and acidic residues" evidence="1">
    <location>
        <begin position="17"/>
        <end position="34"/>
    </location>
</feature>
<evidence type="ECO:0000313" key="2">
    <source>
        <dbReference type="EMBL" id="MPC51062.1"/>
    </source>
</evidence>
<feature type="region of interest" description="Disordered" evidence="1">
    <location>
        <begin position="1"/>
        <end position="42"/>
    </location>
</feature>
<reference evidence="2 3" key="1">
    <citation type="submission" date="2019-05" db="EMBL/GenBank/DDBJ databases">
        <title>Another draft genome of Portunus trituberculatus and its Hox gene families provides insights of decapod evolution.</title>
        <authorList>
            <person name="Jeong J.-H."/>
            <person name="Song I."/>
            <person name="Kim S."/>
            <person name="Choi T."/>
            <person name="Kim D."/>
            <person name="Ryu S."/>
            <person name="Kim W."/>
        </authorList>
    </citation>
    <scope>NUCLEOTIDE SEQUENCE [LARGE SCALE GENOMIC DNA]</scope>
    <source>
        <tissue evidence="2">Muscle</tissue>
    </source>
</reference>
<sequence>MQSRASLLTTQRGPTHHLGESESPKGAGGREHRPSPLLSAGRLSLSLPSAEHGWAPAPLKPAFDSCSDSFDIY</sequence>
<protein>
    <submittedName>
        <fullName evidence="2">Uncharacterized protein</fullName>
    </submittedName>
</protein>
<gene>
    <name evidence="2" type="ORF">E2C01_044899</name>
</gene>
<proteinExistence type="predicted"/>
<evidence type="ECO:0000313" key="3">
    <source>
        <dbReference type="Proteomes" id="UP000324222"/>
    </source>
</evidence>
<feature type="compositionally biased region" description="Polar residues" evidence="1">
    <location>
        <begin position="1"/>
        <end position="13"/>
    </location>
</feature>
<name>A0A5B7FWT6_PORTR</name>
<dbReference type="Proteomes" id="UP000324222">
    <property type="component" value="Unassembled WGS sequence"/>
</dbReference>
<accession>A0A5B7FWT6</accession>
<dbReference type="AlphaFoldDB" id="A0A5B7FWT6"/>
<keyword evidence="3" id="KW-1185">Reference proteome</keyword>
<organism evidence="2 3">
    <name type="scientific">Portunus trituberculatus</name>
    <name type="common">Swimming crab</name>
    <name type="synonym">Neptunus trituberculatus</name>
    <dbReference type="NCBI Taxonomy" id="210409"/>
    <lineage>
        <taxon>Eukaryota</taxon>
        <taxon>Metazoa</taxon>
        <taxon>Ecdysozoa</taxon>
        <taxon>Arthropoda</taxon>
        <taxon>Crustacea</taxon>
        <taxon>Multicrustacea</taxon>
        <taxon>Malacostraca</taxon>
        <taxon>Eumalacostraca</taxon>
        <taxon>Eucarida</taxon>
        <taxon>Decapoda</taxon>
        <taxon>Pleocyemata</taxon>
        <taxon>Brachyura</taxon>
        <taxon>Eubrachyura</taxon>
        <taxon>Portunoidea</taxon>
        <taxon>Portunidae</taxon>
        <taxon>Portuninae</taxon>
        <taxon>Portunus</taxon>
    </lineage>
</organism>